<dbReference type="RefSeq" id="WP_149305557.1">
    <property type="nucleotide sequence ID" value="NZ_SRSD01000001.1"/>
</dbReference>
<keyword evidence="2" id="KW-1185">Reference proteome</keyword>
<sequence>MRSPRDKFLNQLTGIDGEFNNWQAWQRLMDWLKKQPWHQELFGGDKIPSRLLHHSTLANEVSKYLGGPEDNS</sequence>
<evidence type="ECO:0000313" key="1">
    <source>
        <dbReference type="EMBL" id="KAA0894972.1"/>
    </source>
</evidence>
<reference evidence="1 2" key="1">
    <citation type="submission" date="2019-04" db="EMBL/GenBank/DDBJ databases">
        <title>Geobacter ruber sp. nov., ferric-reducing bacteria isolated from paddy soil.</title>
        <authorList>
            <person name="Xu Z."/>
            <person name="Masuda Y."/>
            <person name="Itoh H."/>
            <person name="Senoo K."/>
        </authorList>
    </citation>
    <scope>NUCLEOTIDE SEQUENCE [LARGE SCALE GENOMIC DNA]</scope>
    <source>
        <strain evidence="1 2">Red88</strain>
    </source>
</reference>
<dbReference type="AlphaFoldDB" id="A0A5A9XP70"/>
<gene>
    <name evidence="1" type="ORF">ET418_00175</name>
</gene>
<accession>A0A5A9XP70</accession>
<dbReference type="OrthoDB" id="5397274at2"/>
<protein>
    <submittedName>
        <fullName evidence="1">Uncharacterized protein</fullName>
    </submittedName>
</protein>
<proteinExistence type="predicted"/>
<evidence type="ECO:0000313" key="2">
    <source>
        <dbReference type="Proteomes" id="UP000324298"/>
    </source>
</evidence>
<dbReference type="Proteomes" id="UP000324298">
    <property type="component" value="Unassembled WGS sequence"/>
</dbReference>
<comment type="caution">
    <text evidence="1">The sequence shown here is derived from an EMBL/GenBank/DDBJ whole genome shotgun (WGS) entry which is preliminary data.</text>
</comment>
<name>A0A5A9XP70_9BACT</name>
<dbReference type="EMBL" id="SRSD01000001">
    <property type="protein sequence ID" value="KAA0894972.1"/>
    <property type="molecule type" value="Genomic_DNA"/>
</dbReference>
<organism evidence="1 2">
    <name type="scientific">Oryzomonas rubra</name>
    <dbReference type="NCBI Taxonomy" id="2509454"/>
    <lineage>
        <taxon>Bacteria</taxon>
        <taxon>Pseudomonadati</taxon>
        <taxon>Thermodesulfobacteriota</taxon>
        <taxon>Desulfuromonadia</taxon>
        <taxon>Geobacterales</taxon>
        <taxon>Geobacteraceae</taxon>
        <taxon>Oryzomonas</taxon>
    </lineage>
</organism>